<sequence length="456" mass="49960">MTEWQKTSWRAKPRVQMPDYTDQAALNTVEAQLSKYPPLVFAGEARKLKKALGAASRGEAFLLQGGDCAESFEQFSANAIRDTFKVMLQMAMVLTFGAKVPVVKVGRMAGQFAKPRSAPTEMVNGLELPSYRGDIINELAATPEARRPDPAKMLQGYTQAAATLNLLRAFSTGGYADVHQVHSWTLGFTDREEAEKYRDMANRIQDTLDFMRAAGLDSDREPSLQTVDFYTSHEALLLEYEEALCRLDSTSGKWLAGSGHMIWIGDRTRQPDGAHVEFARGVLNPIGLKCGPTTTAEDLKVLMAKLNPNNEPGRLSLIARFGAGKVSENLPRLIKAVQEEGANVLWVCDPMHGNTIKSATGYKTRPFDLVLREVQEFFGIHRAEGTIPGGVHFEMTGMDVTECTGGVRAVTEEDLSDRYHTACDPRLNASQSLELAFLVAEELTALRQAGAAAANG</sequence>
<feature type="binding site" evidence="3">
    <location>
        <position position="424"/>
    </location>
    <ligand>
        <name>Mn(2+)</name>
        <dbReference type="ChEBI" id="CHEBI:29035"/>
    </ligand>
</feature>
<organism evidence="5 6">
    <name type="scientific">Thetidibacter halocola</name>
    <dbReference type="NCBI Taxonomy" id="2827239"/>
    <lineage>
        <taxon>Bacteria</taxon>
        <taxon>Pseudomonadati</taxon>
        <taxon>Pseudomonadota</taxon>
        <taxon>Alphaproteobacteria</taxon>
        <taxon>Rhodobacterales</taxon>
        <taxon>Roseobacteraceae</taxon>
        <taxon>Thetidibacter</taxon>
    </lineage>
</organism>
<name>A0A8J8B7V9_9RHOB</name>
<dbReference type="GO" id="GO:0003849">
    <property type="term" value="F:3-deoxy-7-phosphoheptulonate synthase activity"/>
    <property type="evidence" value="ECO:0007669"/>
    <property type="project" value="UniProtKB-EC"/>
</dbReference>
<comment type="similarity">
    <text evidence="1 4">Belongs to the class-II DAHP synthase family.</text>
</comment>
<feature type="binding site" evidence="3">
    <location>
        <position position="289"/>
    </location>
    <ligand>
        <name>phosphoenolpyruvate</name>
        <dbReference type="ChEBI" id="CHEBI:58702"/>
    </ligand>
</feature>
<dbReference type="NCBIfam" id="TIGR01358">
    <property type="entry name" value="DAHP_synth_II"/>
    <property type="match status" value="1"/>
</dbReference>
<dbReference type="PANTHER" id="PTHR21337">
    <property type="entry name" value="PHOSPHO-2-DEHYDRO-3-DEOXYHEPTONATE ALDOLASE 1, 2"/>
    <property type="match status" value="1"/>
</dbReference>
<feature type="binding site" evidence="3">
    <location>
        <position position="68"/>
    </location>
    <ligand>
        <name>Mn(2+)</name>
        <dbReference type="ChEBI" id="CHEBI:29035"/>
    </ligand>
</feature>
<keyword evidence="6" id="KW-1185">Reference proteome</keyword>
<dbReference type="PANTHER" id="PTHR21337:SF0">
    <property type="entry name" value="PHOSPHO-2-DEHYDRO-3-DEOXYHEPTONATE ALDOLASE"/>
    <property type="match status" value="1"/>
</dbReference>
<keyword evidence="2 4" id="KW-0808">Transferase</keyword>
<dbReference type="AlphaFoldDB" id="A0A8J8B7V9"/>
<feature type="binding site" evidence="3">
    <location>
        <position position="320"/>
    </location>
    <ligand>
        <name>phosphoenolpyruvate</name>
        <dbReference type="ChEBI" id="CHEBI:58702"/>
    </ligand>
</feature>
<dbReference type="InterPro" id="IPR013785">
    <property type="entry name" value="Aldolase_TIM"/>
</dbReference>
<comment type="caution">
    <text evidence="5">The sequence shown here is derived from an EMBL/GenBank/DDBJ whole genome shotgun (WGS) entry which is preliminary data.</text>
</comment>
<dbReference type="EMBL" id="JAGTUU010000001">
    <property type="protein sequence ID" value="MBS0122553.1"/>
    <property type="molecule type" value="Genomic_DNA"/>
</dbReference>
<keyword evidence="3" id="KW-0104">Cadmium</keyword>
<feature type="binding site" evidence="3">
    <location>
        <position position="107"/>
    </location>
    <ligand>
        <name>phosphoenolpyruvate</name>
        <dbReference type="ChEBI" id="CHEBI:58702"/>
    </ligand>
</feature>
<evidence type="ECO:0000256" key="2">
    <source>
        <dbReference type="ARBA" id="ARBA00022679"/>
    </source>
</evidence>
<evidence type="ECO:0000256" key="4">
    <source>
        <dbReference type="RuleBase" id="RU363071"/>
    </source>
</evidence>
<evidence type="ECO:0000313" key="5">
    <source>
        <dbReference type="EMBL" id="MBS0122553.1"/>
    </source>
</evidence>
<dbReference type="RefSeq" id="WP_212534535.1">
    <property type="nucleotide sequence ID" value="NZ_JAGTUU010000001.1"/>
</dbReference>
<dbReference type="SUPFAM" id="SSF51569">
    <property type="entry name" value="Aldolase"/>
    <property type="match status" value="1"/>
</dbReference>
<keyword evidence="3" id="KW-0464">Manganese</keyword>
<dbReference type="Proteomes" id="UP000681356">
    <property type="component" value="Unassembled WGS sequence"/>
</dbReference>
<comment type="catalytic activity">
    <reaction evidence="4">
        <text>D-erythrose 4-phosphate + phosphoenolpyruvate + H2O = 7-phospho-2-dehydro-3-deoxy-D-arabino-heptonate + phosphate</text>
        <dbReference type="Rhea" id="RHEA:14717"/>
        <dbReference type="ChEBI" id="CHEBI:15377"/>
        <dbReference type="ChEBI" id="CHEBI:16897"/>
        <dbReference type="ChEBI" id="CHEBI:43474"/>
        <dbReference type="ChEBI" id="CHEBI:58394"/>
        <dbReference type="ChEBI" id="CHEBI:58702"/>
        <dbReference type="EC" id="2.5.1.54"/>
    </reaction>
</comment>
<evidence type="ECO:0000256" key="3">
    <source>
        <dbReference type="PIRSR" id="PIRSR602480-1"/>
    </source>
</evidence>
<dbReference type="Gene3D" id="3.20.20.70">
    <property type="entry name" value="Aldolase class I"/>
    <property type="match status" value="1"/>
</dbReference>
<comment type="cofactor">
    <cofactor evidence="3">
        <name>Mn(2+)</name>
        <dbReference type="ChEBI" id="CHEBI:29035"/>
    </cofactor>
    <cofactor evidence="3">
        <name>Co(2+)</name>
        <dbReference type="ChEBI" id="CHEBI:48828"/>
    </cofactor>
    <cofactor evidence="3">
        <name>Cd(2+)</name>
        <dbReference type="ChEBI" id="CHEBI:48775"/>
    </cofactor>
    <text evidence="3">Binds 1 divalent cation per subunit. The enzyme is active with manganese, cobalt or cadmium ions.</text>
</comment>
<gene>
    <name evidence="5" type="ORF">KB874_00275</name>
</gene>
<dbReference type="GO" id="GO:0009073">
    <property type="term" value="P:aromatic amino acid family biosynthetic process"/>
    <property type="evidence" value="ECO:0007669"/>
    <property type="project" value="InterPro"/>
</dbReference>
<proteinExistence type="inferred from homology"/>
<reference evidence="5" key="1">
    <citation type="submission" date="2021-04" db="EMBL/GenBank/DDBJ databases">
        <authorList>
            <person name="Yoon J."/>
        </authorList>
    </citation>
    <scope>NUCLEOTIDE SEQUENCE</scope>
    <source>
        <strain evidence="5">KMU-90</strain>
    </source>
</reference>
<dbReference type="Pfam" id="PF01474">
    <property type="entry name" value="DAHP_synth_2"/>
    <property type="match status" value="1"/>
</dbReference>
<feature type="binding site" evidence="3">
    <location>
        <position position="352"/>
    </location>
    <ligand>
        <name>Mn(2+)</name>
        <dbReference type="ChEBI" id="CHEBI:29035"/>
    </ligand>
</feature>
<evidence type="ECO:0000256" key="1">
    <source>
        <dbReference type="ARBA" id="ARBA00008911"/>
    </source>
</evidence>
<protein>
    <recommendedName>
        <fullName evidence="4">Phospho-2-dehydro-3-deoxyheptonate aldolase</fullName>
        <ecNumber evidence="4">2.5.1.54</ecNumber>
    </recommendedName>
</protein>
<feature type="binding site" evidence="3">
    <location>
        <position position="394"/>
    </location>
    <ligand>
        <name>Mn(2+)</name>
        <dbReference type="ChEBI" id="CHEBI:29035"/>
    </ligand>
</feature>
<accession>A0A8J8B7V9</accession>
<evidence type="ECO:0000313" key="6">
    <source>
        <dbReference type="Proteomes" id="UP000681356"/>
    </source>
</evidence>
<dbReference type="InterPro" id="IPR002480">
    <property type="entry name" value="DAHP_synth_2"/>
</dbReference>
<dbReference type="EC" id="2.5.1.54" evidence="4"/>
<keyword evidence="3" id="KW-0170">Cobalt</keyword>